<gene>
    <name evidence="6" type="ORF">SAMN05421773_104298</name>
</gene>
<evidence type="ECO:0000256" key="5">
    <source>
        <dbReference type="ARBA" id="ARBA00024029"/>
    </source>
</evidence>
<keyword evidence="4" id="KW-0862">Zinc</keyword>
<dbReference type="RefSeq" id="WP_093838549.1">
    <property type="nucleotide sequence ID" value="NZ_FOLM01000004.1"/>
</dbReference>
<accession>A0A1I1KML7</accession>
<dbReference type="Pfam" id="PF02633">
    <property type="entry name" value="Creatininase"/>
    <property type="match status" value="2"/>
</dbReference>
<dbReference type="PANTHER" id="PTHR35005">
    <property type="entry name" value="3-DEHYDRO-SCYLLO-INOSOSE HYDROLASE"/>
    <property type="match status" value="1"/>
</dbReference>
<keyword evidence="2" id="KW-0479">Metal-binding</keyword>
<dbReference type="InterPro" id="IPR003785">
    <property type="entry name" value="Creatininase/forma_Hydrolase"/>
</dbReference>
<dbReference type="EMBL" id="FOLM01000004">
    <property type="protein sequence ID" value="SFC62116.1"/>
    <property type="molecule type" value="Genomic_DNA"/>
</dbReference>
<evidence type="ECO:0000256" key="3">
    <source>
        <dbReference type="ARBA" id="ARBA00022801"/>
    </source>
</evidence>
<evidence type="ECO:0000256" key="4">
    <source>
        <dbReference type="ARBA" id="ARBA00022833"/>
    </source>
</evidence>
<organism evidence="6 7">
    <name type="scientific">Streptomyces aidingensis</name>
    <dbReference type="NCBI Taxonomy" id="910347"/>
    <lineage>
        <taxon>Bacteria</taxon>
        <taxon>Bacillati</taxon>
        <taxon>Actinomycetota</taxon>
        <taxon>Actinomycetes</taxon>
        <taxon>Kitasatosporales</taxon>
        <taxon>Streptomycetaceae</taxon>
        <taxon>Streptomyces</taxon>
    </lineage>
</organism>
<proteinExistence type="inferred from homology"/>
<dbReference type="OrthoDB" id="9801445at2"/>
<dbReference type="Gene3D" id="3.40.50.10310">
    <property type="entry name" value="Creatininase"/>
    <property type="match status" value="2"/>
</dbReference>
<dbReference type="STRING" id="910347.SAMN05421773_104298"/>
<dbReference type="PANTHER" id="PTHR35005:SF1">
    <property type="entry name" value="2-AMINO-5-FORMYLAMINO-6-RIBOSYLAMINOPYRIMIDIN-4(3H)-ONE 5'-MONOPHOSPHATE DEFORMYLASE"/>
    <property type="match status" value="1"/>
</dbReference>
<name>A0A1I1KML7_9ACTN</name>
<sequence>MTGVLSRPRHLARLKADQVAARLTERSILCLPLGALEQHGPHLPLDTDTVIAERFSALLAERYGEHHDLWILPPVPYGLSHEHTWSPGTVSLDIAEFTGYLTRIVRGHITSTPARRLLVVNGRPEIHAGARETSLMLALASQDVDVLRLRKGWALPPVGHLHTRVLDRGVTWPWSTDAPELAVDGVMGSDPRSASAEFGEALLSSALRAAGDVLSAIAARHSRDRAQREAPCC</sequence>
<dbReference type="InterPro" id="IPR024087">
    <property type="entry name" value="Creatininase-like_sf"/>
</dbReference>
<dbReference type="GO" id="GO:0046872">
    <property type="term" value="F:metal ion binding"/>
    <property type="evidence" value="ECO:0007669"/>
    <property type="project" value="UniProtKB-KW"/>
</dbReference>
<evidence type="ECO:0000256" key="1">
    <source>
        <dbReference type="ARBA" id="ARBA00001947"/>
    </source>
</evidence>
<reference evidence="6 7" key="1">
    <citation type="submission" date="2016-10" db="EMBL/GenBank/DDBJ databases">
        <authorList>
            <person name="de Groot N.N."/>
        </authorList>
    </citation>
    <scope>NUCLEOTIDE SEQUENCE [LARGE SCALE GENOMIC DNA]</scope>
    <source>
        <strain evidence="6 7">CGMCC 4.5739</strain>
    </source>
</reference>
<dbReference type="AlphaFoldDB" id="A0A1I1KML7"/>
<comment type="similarity">
    <text evidence="5">Belongs to the creatininase superfamily.</text>
</comment>
<dbReference type="Proteomes" id="UP000199207">
    <property type="component" value="Unassembled WGS sequence"/>
</dbReference>
<comment type="cofactor">
    <cofactor evidence="1">
        <name>Zn(2+)</name>
        <dbReference type="ChEBI" id="CHEBI:29105"/>
    </cofactor>
</comment>
<dbReference type="GO" id="GO:0016811">
    <property type="term" value="F:hydrolase activity, acting on carbon-nitrogen (but not peptide) bonds, in linear amides"/>
    <property type="evidence" value="ECO:0007669"/>
    <property type="project" value="TreeGrafter"/>
</dbReference>
<protein>
    <submittedName>
        <fullName evidence="6">Creatinine amidohydrolase/Fe(II)-dependent formamide hydrolase involved in riboflavin and F420 biosynthesis</fullName>
    </submittedName>
</protein>
<evidence type="ECO:0000313" key="6">
    <source>
        <dbReference type="EMBL" id="SFC62116.1"/>
    </source>
</evidence>
<dbReference type="GO" id="GO:0009231">
    <property type="term" value="P:riboflavin biosynthetic process"/>
    <property type="evidence" value="ECO:0007669"/>
    <property type="project" value="TreeGrafter"/>
</dbReference>
<dbReference type="SUPFAM" id="SSF102215">
    <property type="entry name" value="Creatininase"/>
    <property type="match status" value="1"/>
</dbReference>
<evidence type="ECO:0000313" key="7">
    <source>
        <dbReference type="Proteomes" id="UP000199207"/>
    </source>
</evidence>
<keyword evidence="3 6" id="KW-0378">Hydrolase</keyword>
<keyword evidence="7" id="KW-1185">Reference proteome</keyword>
<evidence type="ECO:0000256" key="2">
    <source>
        <dbReference type="ARBA" id="ARBA00022723"/>
    </source>
</evidence>